<dbReference type="PANTHER" id="PTHR47506:SF1">
    <property type="entry name" value="HTH-TYPE TRANSCRIPTIONAL REGULATOR YJDC"/>
    <property type="match status" value="1"/>
</dbReference>
<organism evidence="6 7">
    <name type="scientific">Blastopirellula marina</name>
    <dbReference type="NCBI Taxonomy" id="124"/>
    <lineage>
        <taxon>Bacteria</taxon>
        <taxon>Pseudomonadati</taxon>
        <taxon>Planctomycetota</taxon>
        <taxon>Planctomycetia</taxon>
        <taxon>Pirellulales</taxon>
        <taxon>Pirellulaceae</taxon>
        <taxon>Blastopirellula</taxon>
    </lineage>
</organism>
<dbReference type="AlphaFoldDB" id="A0A2S8FCE3"/>
<dbReference type="EMBL" id="PUHY01000015">
    <property type="protein sequence ID" value="PQO29833.1"/>
    <property type="molecule type" value="Genomic_DNA"/>
</dbReference>
<dbReference type="InterPro" id="IPR001647">
    <property type="entry name" value="HTH_TetR"/>
</dbReference>
<dbReference type="Proteomes" id="UP000238322">
    <property type="component" value="Unassembled WGS sequence"/>
</dbReference>
<sequence length="185" mass="19770">MKEKILDVAEKLVQDRGLNAVSFQDLANAVGLRKASIFHYFPNKEAVARALIERCGSKHGPEYAAVVESDVPAPEKLRRLAGIFENGLRNHRPCLLAALGSGINTLPEVAVQELGETARGAVARFALVFQQGRDEGTLQFSGVPLDAATGFFAMLQGLQVLVRASGDTSAFLSAANAYIDSISLT</sequence>
<reference evidence="6 7" key="1">
    <citation type="submission" date="2018-02" db="EMBL/GenBank/DDBJ databases">
        <title>Comparative genomes isolates from brazilian mangrove.</title>
        <authorList>
            <person name="Araujo J.E."/>
            <person name="Taketani R.G."/>
            <person name="Silva M.C.P."/>
            <person name="Loureco M.V."/>
            <person name="Andreote F.D."/>
        </authorList>
    </citation>
    <scope>NUCLEOTIDE SEQUENCE [LARGE SCALE GENOMIC DNA]</scope>
    <source>
        <strain evidence="6 7">Hex-1 MGV</strain>
    </source>
</reference>
<dbReference type="GO" id="GO:0003677">
    <property type="term" value="F:DNA binding"/>
    <property type="evidence" value="ECO:0007669"/>
    <property type="project" value="UniProtKB-UniRule"/>
</dbReference>
<proteinExistence type="predicted"/>
<keyword evidence="3" id="KW-0804">Transcription</keyword>
<protein>
    <recommendedName>
        <fullName evidence="5">HTH tetR-type domain-containing protein</fullName>
    </recommendedName>
</protein>
<comment type="caution">
    <text evidence="6">The sequence shown here is derived from an EMBL/GenBank/DDBJ whole genome shotgun (WGS) entry which is preliminary data.</text>
</comment>
<dbReference type="OrthoDB" id="9812993at2"/>
<keyword evidence="1" id="KW-0805">Transcription regulation</keyword>
<evidence type="ECO:0000256" key="1">
    <source>
        <dbReference type="ARBA" id="ARBA00023015"/>
    </source>
</evidence>
<dbReference type="PANTHER" id="PTHR47506">
    <property type="entry name" value="TRANSCRIPTIONAL REGULATORY PROTEIN"/>
    <property type="match status" value="1"/>
</dbReference>
<dbReference type="PRINTS" id="PR00455">
    <property type="entry name" value="HTHTETR"/>
</dbReference>
<dbReference type="PROSITE" id="PS50977">
    <property type="entry name" value="HTH_TETR_2"/>
    <property type="match status" value="1"/>
</dbReference>
<evidence type="ECO:0000313" key="7">
    <source>
        <dbReference type="Proteomes" id="UP000238322"/>
    </source>
</evidence>
<dbReference type="Gene3D" id="1.10.357.10">
    <property type="entry name" value="Tetracycline Repressor, domain 2"/>
    <property type="match status" value="1"/>
</dbReference>
<accession>A0A2S8FCE3</accession>
<evidence type="ECO:0000256" key="3">
    <source>
        <dbReference type="ARBA" id="ARBA00023163"/>
    </source>
</evidence>
<dbReference type="SUPFAM" id="SSF46689">
    <property type="entry name" value="Homeodomain-like"/>
    <property type="match status" value="1"/>
</dbReference>
<feature type="DNA-binding region" description="H-T-H motif" evidence="4">
    <location>
        <begin position="22"/>
        <end position="41"/>
    </location>
</feature>
<keyword evidence="2 4" id="KW-0238">DNA-binding</keyword>
<dbReference type="Pfam" id="PF00440">
    <property type="entry name" value="TetR_N"/>
    <property type="match status" value="1"/>
</dbReference>
<dbReference type="SUPFAM" id="SSF48498">
    <property type="entry name" value="Tetracyclin repressor-like, C-terminal domain"/>
    <property type="match status" value="1"/>
</dbReference>
<dbReference type="InterPro" id="IPR009057">
    <property type="entry name" value="Homeodomain-like_sf"/>
</dbReference>
<evidence type="ECO:0000256" key="4">
    <source>
        <dbReference type="PROSITE-ProRule" id="PRU00335"/>
    </source>
</evidence>
<feature type="domain" description="HTH tetR-type" evidence="5">
    <location>
        <begin position="1"/>
        <end position="59"/>
    </location>
</feature>
<evidence type="ECO:0000256" key="2">
    <source>
        <dbReference type="ARBA" id="ARBA00023125"/>
    </source>
</evidence>
<evidence type="ECO:0000259" key="5">
    <source>
        <dbReference type="PROSITE" id="PS50977"/>
    </source>
</evidence>
<gene>
    <name evidence="6" type="ORF">C5Y83_27715</name>
</gene>
<evidence type="ECO:0000313" key="6">
    <source>
        <dbReference type="EMBL" id="PQO29833.1"/>
    </source>
</evidence>
<dbReference type="RefSeq" id="WP_105333027.1">
    <property type="nucleotide sequence ID" value="NZ_PUHY01000015.1"/>
</dbReference>
<dbReference type="InterPro" id="IPR036271">
    <property type="entry name" value="Tet_transcr_reg_TetR-rel_C_sf"/>
</dbReference>
<name>A0A2S8FCE3_9BACT</name>